<comment type="caution">
    <text evidence="3">The sequence shown here is derived from an EMBL/GenBank/DDBJ whole genome shotgun (WGS) entry which is preliminary data.</text>
</comment>
<keyword evidence="4" id="KW-1185">Reference proteome</keyword>
<evidence type="ECO:0000313" key="4">
    <source>
        <dbReference type="Proteomes" id="UP000316331"/>
    </source>
</evidence>
<feature type="transmembrane region" description="Helical" evidence="2">
    <location>
        <begin position="74"/>
        <end position="95"/>
    </location>
</feature>
<dbReference type="EMBL" id="VFPG01000001">
    <property type="protein sequence ID" value="TQM32524.1"/>
    <property type="molecule type" value="Genomic_DNA"/>
</dbReference>
<feature type="transmembrane region" description="Helical" evidence="2">
    <location>
        <begin position="44"/>
        <end position="68"/>
    </location>
</feature>
<keyword evidence="2" id="KW-0812">Transmembrane</keyword>
<dbReference type="AlphaFoldDB" id="A0A543FFI9"/>
<sequence length="120" mass="12701">MVITGRGTSPSRGPPELDIRGITLSDNTSGQPYHAKPGESLADIYNIPGIVLFIAGVVGLASTLTAAGYGSTEWVALGATATAICFITSVAVFWLEHERLRRLAQARVPVPTEPQSRIPE</sequence>
<reference evidence="3 4" key="1">
    <citation type="submission" date="2019-06" db="EMBL/GenBank/DDBJ databases">
        <title>Sequencing the genomes of 1000 actinobacteria strains.</title>
        <authorList>
            <person name="Klenk H.-P."/>
        </authorList>
    </citation>
    <scope>NUCLEOTIDE SEQUENCE [LARGE SCALE GENOMIC DNA]</scope>
    <source>
        <strain evidence="3 4">DSM 103495</strain>
    </source>
</reference>
<evidence type="ECO:0000313" key="3">
    <source>
        <dbReference type="EMBL" id="TQM32524.1"/>
    </source>
</evidence>
<keyword evidence="2" id="KW-1133">Transmembrane helix</keyword>
<keyword evidence="2" id="KW-0472">Membrane</keyword>
<feature type="compositionally biased region" description="Polar residues" evidence="1">
    <location>
        <begin position="1"/>
        <end position="11"/>
    </location>
</feature>
<proteinExistence type="predicted"/>
<name>A0A543FFI9_9NOCA</name>
<organism evidence="3 4">
    <name type="scientific">Nocardia bhagyanarayanae</name>
    <dbReference type="NCBI Taxonomy" id="1215925"/>
    <lineage>
        <taxon>Bacteria</taxon>
        <taxon>Bacillati</taxon>
        <taxon>Actinomycetota</taxon>
        <taxon>Actinomycetes</taxon>
        <taxon>Mycobacteriales</taxon>
        <taxon>Nocardiaceae</taxon>
        <taxon>Nocardia</taxon>
    </lineage>
</organism>
<gene>
    <name evidence="3" type="ORF">FB390_4208</name>
</gene>
<dbReference type="Proteomes" id="UP000316331">
    <property type="component" value="Unassembled WGS sequence"/>
</dbReference>
<protein>
    <recommendedName>
        <fullName evidence="5">UsfY protein</fullName>
    </recommendedName>
</protein>
<feature type="region of interest" description="Disordered" evidence="1">
    <location>
        <begin position="1"/>
        <end position="20"/>
    </location>
</feature>
<evidence type="ECO:0000256" key="2">
    <source>
        <dbReference type="SAM" id="Phobius"/>
    </source>
</evidence>
<evidence type="ECO:0008006" key="5">
    <source>
        <dbReference type="Google" id="ProtNLM"/>
    </source>
</evidence>
<evidence type="ECO:0000256" key="1">
    <source>
        <dbReference type="SAM" id="MobiDB-lite"/>
    </source>
</evidence>
<accession>A0A543FFI9</accession>